<proteinExistence type="predicted"/>
<organism evidence="1 2">
    <name type="scientific">Trichinella pseudospiralis</name>
    <name type="common">Parasitic roundworm</name>
    <dbReference type="NCBI Taxonomy" id="6337"/>
    <lineage>
        <taxon>Eukaryota</taxon>
        <taxon>Metazoa</taxon>
        <taxon>Ecdysozoa</taxon>
        <taxon>Nematoda</taxon>
        <taxon>Enoplea</taxon>
        <taxon>Dorylaimia</taxon>
        <taxon>Trichinellida</taxon>
        <taxon>Trichinellidae</taxon>
        <taxon>Trichinella</taxon>
    </lineage>
</organism>
<gene>
    <name evidence="1" type="ORF">T4B_13559</name>
</gene>
<dbReference type="Proteomes" id="UP000054805">
    <property type="component" value="Unassembled WGS sequence"/>
</dbReference>
<protein>
    <submittedName>
        <fullName evidence="1">Uncharacterized protein</fullName>
    </submittedName>
</protein>
<sequence length="103" mass="11757">MHGGAVSFFKNIARSMQPGKAGIISLYLENYSKSINTHYVHICEKSFSSKISKFSEVYRFASFAKNGEKVVFKIWTFFDCNIFILLNYNILESLSENNPVAVE</sequence>
<dbReference type="EMBL" id="JYDS01001512">
    <property type="protein sequence ID" value="KRY98822.1"/>
    <property type="molecule type" value="Genomic_DNA"/>
</dbReference>
<dbReference type="AlphaFoldDB" id="A0A0V1GKJ5"/>
<keyword evidence="2" id="KW-1185">Reference proteome</keyword>
<evidence type="ECO:0000313" key="2">
    <source>
        <dbReference type="Proteomes" id="UP000054805"/>
    </source>
</evidence>
<comment type="caution">
    <text evidence="1">The sequence shown here is derived from an EMBL/GenBank/DDBJ whole genome shotgun (WGS) entry which is preliminary data.</text>
</comment>
<accession>A0A0V1GKJ5</accession>
<evidence type="ECO:0000313" key="1">
    <source>
        <dbReference type="EMBL" id="KRY98822.1"/>
    </source>
</evidence>
<reference evidence="1 2" key="1">
    <citation type="submission" date="2015-01" db="EMBL/GenBank/DDBJ databases">
        <title>Evolution of Trichinella species and genotypes.</title>
        <authorList>
            <person name="Korhonen P.K."/>
            <person name="Edoardo P."/>
            <person name="Giuseppe L.R."/>
            <person name="Gasser R.B."/>
        </authorList>
    </citation>
    <scope>NUCLEOTIDE SEQUENCE [LARGE SCALE GENOMIC DNA]</scope>
    <source>
        <strain evidence="1">ISS588</strain>
    </source>
</reference>
<name>A0A0V1GKJ5_TRIPS</name>